<proteinExistence type="predicted"/>
<comment type="caution">
    <text evidence="1">The sequence shown here is derived from an EMBL/GenBank/DDBJ whole genome shotgun (WGS) entry which is preliminary data.</text>
</comment>
<dbReference type="Proteomes" id="UP000680714">
    <property type="component" value="Unassembled WGS sequence"/>
</dbReference>
<reference evidence="1 2" key="1">
    <citation type="submission" date="2021-04" db="EMBL/GenBank/DDBJ databases">
        <title>Magnetospirillum sulfuroxidans sp. nov., a facultative chemolithoautotrophic sulfur-oxidizing alphaproteobacterium isolated from freshwater sediment and proposals for Paramagetospirillum gen. nov., and Magnetospirillaceae fam. nov.</title>
        <authorList>
            <person name="Koziaeva V."/>
            <person name="Geelhoed J.S."/>
            <person name="Sorokin D.Y."/>
            <person name="Grouzdev D.S."/>
        </authorList>
    </citation>
    <scope>NUCLEOTIDE SEQUENCE [LARGE SCALE GENOMIC DNA]</scope>
    <source>
        <strain evidence="1 2">J10</strain>
    </source>
</reference>
<organism evidence="1 2">
    <name type="scientific">Magnetospirillum sulfuroxidans</name>
    <dbReference type="NCBI Taxonomy" id="611300"/>
    <lineage>
        <taxon>Bacteria</taxon>
        <taxon>Pseudomonadati</taxon>
        <taxon>Pseudomonadota</taxon>
        <taxon>Alphaproteobacteria</taxon>
        <taxon>Rhodospirillales</taxon>
        <taxon>Rhodospirillaceae</taxon>
        <taxon>Magnetospirillum</taxon>
    </lineage>
</organism>
<evidence type="ECO:0000313" key="1">
    <source>
        <dbReference type="EMBL" id="MBR9973170.1"/>
    </source>
</evidence>
<gene>
    <name evidence="1" type="ORF">KEC16_15715</name>
</gene>
<dbReference type="EMBL" id="JAGTUF010000018">
    <property type="protein sequence ID" value="MBR9973170.1"/>
    <property type="molecule type" value="Genomic_DNA"/>
</dbReference>
<dbReference type="RefSeq" id="WP_211550638.1">
    <property type="nucleotide sequence ID" value="NZ_JAGTUF010000018.1"/>
</dbReference>
<protein>
    <submittedName>
        <fullName evidence="1">Uncharacterized protein</fullName>
    </submittedName>
</protein>
<name>A0ABS5IFJ4_9PROT</name>
<sequence length="95" mass="10149">MSAVPHLTQELEKASSMVMTARRLLSTGTTVDLSALEGKIRGVCETVAELPKDLGETMIPALEKLIGDLDRLAEMVCDRMDPPPSPPEPESGGES</sequence>
<evidence type="ECO:0000313" key="2">
    <source>
        <dbReference type="Proteomes" id="UP000680714"/>
    </source>
</evidence>
<accession>A0ABS5IFJ4</accession>
<keyword evidence="2" id="KW-1185">Reference proteome</keyword>